<proteinExistence type="predicted"/>
<name>A0A418W576_9PROT</name>
<dbReference type="Pfam" id="PF09391">
    <property type="entry name" value="DUF2000"/>
    <property type="match status" value="1"/>
</dbReference>
<accession>A0A418W576</accession>
<dbReference type="Gene3D" id="3.40.1490.10">
    <property type="entry name" value="Bit1"/>
    <property type="match status" value="1"/>
</dbReference>
<dbReference type="OrthoDB" id="1684239at2"/>
<dbReference type="InterPro" id="IPR018988">
    <property type="entry name" value="DUF2000"/>
</dbReference>
<organism evidence="1 2">
    <name type="scientific">Azospirillum cavernae</name>
    <dbReference type="NCBI Taxonomy" id="2320860"/>
    <lineage>
        <taxon>Bacteria</taxon>
        <taxon>Pseudomonadati</taxon>
        <taxon>Pseudomonadota</taxon>
        <taxon>Alphaproteobacteria</taxon>
        <taxon>Rhodospirillales</taxon>
        <taxon>Azospirillaceae</taxon>
        <taxon>Azospirillum</taxon>
    </lineage>
</organism>
<evidence type="ECO:0000313" key="1">
    <source>
        <dbReference type="EMBL" id="RJF85176.1"/>
    </source>
</evidence>
<comment type="caution">
    <text evidence="1">The sequence shown here is derived from an EMBL/GenBank/DDBJ whole genome shotgun (WGS) entry which is preliminary data.</text>
</comment>
<dbReference type="InterPro" id="IPR023476">
    <property type="entry name" value="Pep_tRNA_hydro_II_dom_sf"/>
</dbReference>
<dbReference type="Proteomes" id="UP000283458">
    <property type="component" value="Unassembled WGS sequence"/>
</dbReference>
<reference evidence="1 2" key="1">
    <citation type="submission" date="2018-09" db="EMBL/GenBank/DDBJ databases">
        <authorList>
            <person name="Zhu H."/>
        </authorList>
    </citation>
    <scope>NUCLEOTIDE SEQUENCE [LARGE SCALE GENOMIC DNA]</scope>
    <source>
        <strain evidence="1 2">K2W22B-5</strain>
    </source>
</reference>
<gene>
    <name evidence="1" type="ORF">D3877_05545</name>
</gene>
<dbReference type="EMBL" id="QYUL01000001">
    <property type="protein sequence ID" value="RJF85176.1"/>
    <property type="molecule type" value="Genomic_DNA"/>
</dbReference>
<protein>
    <submittedName>
        <fullName evidence="1">DUF2000 family protein</fullName>
    </submittedName>
</protein>
<evidence type="ECO:0000313" key="2">
    <source>
        <dbReference type="Proteomes" id="UP000283458"/>
    </source>
</evidence>
<dbReference type="SUPFAM" id="SSF102462">
    <property type="entry name" value="Peptidyl-tRNA hydrolase II"/>
    <property type="match status" value="1"/>
</dbReference>
<dbReference type="AlphaFoldDB" id="A0A418W576"/>
<sequence>MFDDKVALIVRSDLAVWQKLNVAAFLATGVAASAPDAIGEPYVDGAGRRYSPMLGQPILVFAADVADLRSAHRVAVERGLTIVPYVAAMFATGHDSANRAVFAEGDPDALDFVGLALHGPKKSVDKAIKGLALHA</sequence>
<keyword evidence="2" id="KW-1185">Reference proteome</keyword>